<reference evidence="9" key="1">
    <citation type="submission" date="2023-08" db="EMBL/GenBank/DDBJ databases">
        <title>Chromosome-level Genome Assembly of mud carp (Cirrhinus molitorella).</title>
        <authorList>
            <person name="Liu H."/>
        </authorList>
    </citation>
    <scope>NUCLEOTIDE SEQUENCE</scope>
    <source>
        <strain evidence="9">Prfri</strain>
        <tissue evidence="9">Muscle</tissue>
    </source>
</reference>
<dbReference type="Proteomes" id="UP001187343">
    <property type="component" value="Unassembled WGS sequence"/>
</dbReference>
<dbReference type="InterPro" id="IPR006612">
    <property type="entry name" value="THAP_Znf"/>
</dbReference>
<feature type="region of interest" description="Disordered" evidence="7">
    <location>
        <begin position="136"/>
        <end position="190"/>
    </location>
</feature>
<dbReference type="GO" id="GO:0006357">
    <property type="term" value="P:regulation of transcription by RNA polymerase II"/>
    <property type="evidence" value="ECO:0007669"/>
    <property type="project" value="TreeGrafter"/>
</dbReference>
<keyword evidence="4 5" id="KW-0238">DNA-binding</keyword>
<evidence type="ECO:0000256" key="1">
    <source>
        <dbReference type="ARBA" id="ARBA00022723"/>
    </source>
</evidence>
<dbReference type="Pfam" id="PF05485">
    <property type="entry name" value="THAP"/>
    <property type="match status" value="1"/>
</dbReference>
<evidence type="ECO:0000259" key="8">
    <source>
        <dbReference type="PROSITE" id="PS50950"/>
    </source>
</evidence>
<keyword evidence="6" id="KW-0539">Nucleus</keyword>
<sequence>MVRMCAFPGCSNRQKAVRLRPRPLSPEERLTFHRFPLNDPERLKLWLLAVHRDASLPIQSLEVLRLCSQHFSRDDFKSDEGNARRYLKSTAVPVLFLKTEETWRPISAQTGSPCSRQRLIYCFPLLSFDQEAEDEETVASPSVVSEKNLKIGGKGTTPTPPQTKLKTSHPTPGNVPVEEEAKTQSNEPKK</sequence>
<evidence type="ECO:0000256" key="6">
    <source>
        <dbReference type="RuleBase" id="RU369073"/>
    </source>
</evidence>
<keyword evidence="6" id="KW-0804">Transcription</keyword>
<evidence type="ECO:0000256" key="7">
    <source>
        <dbReference type="SAM" id="MobiDB-lite"/>
    </source>
</evidence>
<dbReference type="PANTHER" id="PTHR46600">
    <property type="entry name" value="THAP DOMAIN-CONTAINING"/>
    <property type="match status" value="1"/>
</dbReference>
<dbReference type="SMART" id="SM00980">
    <property type="entry name" value="THAP"/>
    <property type="match status" value="1"/>
</dbReference>
<proteinExistence type="inferred from homology"/>
<dbReference type="SMART" id="SM00692">
    <property type="entry name" value="DM3"/>
    <property type="match status" value="1"/>
</dbReference>
<gene>
    <name evidence="9" type="ORF">Q8A67_013941</name>
</gene>
<accession>A0AA88TVN6</accession>
<dbReference type="GO" id="GO:0005654">
    <property type="term" value="C:nucleoplasm"/>
    <property type="evidence" value="ECO:0007669"/>
    <property type="project" value="UniProtKB-SubCell"/>
</dbReference>
<evidence type="ECO:0000313" key="10">
    <source>
        <dbReference type="Proteomes" id="UP001187343"/>
    </source>
</evidence>
<dbReference type="InterPro" id="IPR026516">
    <property type="entry name" value="THAP1/10"/>
</dbReference>
<feature type="compositionally biased region" description="Basic and acidic residues" evidence="7">
    <location>
        <begin position="179"/>
        <end position="190"/>
    </location>
</feature>
<comment type="similarity">
    <text evidence="6">Belongs to the THAP1 family.</text>
</comment>
<dbReference type="SUPFAM" id="SSF57716">
    <property type="entry name" value="Glucocorticoid receptor-like (DNA-binding domain)"/>
    <property type="match status" value="1"/>
</dbReference>
<evidence type="ECO:0000256" key="4">
    <source>
        <dbReference type="ARBA" id="ARBA00023125"/>
    </source>
</evidence>
<keyword evidence="10" id="KW-1185">Reference proteome</keyword>
<dbReference type="GO" id="GO:0003700">
    <property type="term" value="F:DNA-binding transcription factor activity"/>
    <property type="evidence" value="ECO:0007669"/>
    <property type="project" value="UniProtKB-UniRule"/>
</dbReference>
<dbReference type="PANTHER" id="PTHR46600:SF7">
    <property type="entry name" value="SI:DKEY-228B2.6-RELATED"/>
    <property type="match status" value="1"/>
</dbReference>
<dbReference type="GO" id="GO:0001935">
    <property type="term" value="P:endothelial cell proliferation"/>
    <property type="evidence" value="ECO:0007669"/>
    <property type="project" value="UniProtKB-UniRule"/>
</dbReference>
<keyword evidence="2 5" id="KW-0863">Zinc-finger</keyword>
<comment type="subcellular location">
    <subcellularLocation>
        <location evidence="6">Nucleus</location>
        <location evidence="6">Nucleoplasm</location>
    </subcellularLocation>
</comment>
<evidence type="ECO:0000256" key="5">
    <source>
        <dbReference type="PROSITE-ProRule" id="PRU00309"/>
    </source>
</evidence>
<dbReference type="AlphaFoldDB" id="A0AA88TVN6"/>
<comment type="caution">
    <text evidence="9">The sequence shown here is derived from an EMBL/GenBank/DDBJ whole genome shotgun (WGS) entry which is preliminary data.</text>
</comment>
<keyword evidence="1" id="KW-0479">Metal-binding</keyword>
<protein>
    <recommendedName>
        <fullName evidence="6">THAP domain-containing protein 1</fullName>
    </recommendedName>
</protein>
<organism evidence="9 10">
    <name type="scientific">Cirrhinus molitorella</name>
    <name type="common">mud carp</name>
    <dbReference type="NCBI Taxonomy" id="172907"/>
    <lineage>
        <taxon>Eukaryota</taxon>
        <taxon>Metazoa</taxon>
        <taxon>Chordata</taxon>
        <taxon>Craniata</taxon>
        <taxon>Vertebrata</taxon>
        <taxon>Euteleostomi</taxon>
        <taxon>Actinopterygii</taxon>
        <taxon>Neopterygii</taxon>
        <taxon>Teleostei</taxon>
        <taxon>Ostariophysi</taxon>
        <taxon>Cypriniformes</taxon>
        <taxon>Cyprinidae</taxon>
        <taxon>Labeoninae</taxon>
        <taxon>Labeonini</taxon>
        <taxon>Cirrhinus</taxon>
    </lineage>
</organism>
<dbReference type="GO" id="GO:0008270">
    <property type="term" value="F:zinc ion binding"/>
    <property type="evidence" value="ECO:0007669"/>
    <property type="project" value="UniProtKB-KW"/>
</dbReference>
<keyword evidence="3" id="KW-0862">Zinc</keyword>
<comment type="function">
    <text evidence="6">DNA-binding transcription regulator that regulates endothelial cell proliferation and G1/S cell-cycle progression. Specifically binds the 5'-[AT]NTNN[GT]GGCA[AGT]-3' core DNA sequence and acts by modulating expression of pRB-E2F cell-cycle target genes.</text>
</comment>
<dbReference type="EMBL" id="JAUYZG010000013">
    <property type="protein sequence ID" value="KAK2891298.1"/>
    <property type="molecule type" value="Genomic_DNA"/>
</dbReference>
<dbReference type="GO" id="GO:0000978">
    <property type="term" value="F:RNA polymerase II cis-regulatory region sequence-specific DNA binding"/>
    <property type="evidence" value="ECO:0007669"/>
    <property type="project" value="TreeGrafter"/>
</dbReference>
<keyword evidence="6" id="KW-0175">Coiled coil</keyword>
<keyword evidence="6" id="KW-0131">Cell cycle</keyword>
<dbReference type="Gene3D" id="6.20.210.20">
    <property type="entry name" value="THAP domain"/>
    <property type="match status" value="1"/>
</dbReference>
<name>A0AA88TVN6_9TELE</name>
<evidence type="ECO:0000256" key="2">
    <source>
        <dbReference type="ARBA" id="ARBA00022771"/>
    </source>
</evidence>
<dbReference type="PROSITE" id="PS50950">
    <property type="entry name" value="ZF_THAP"/>
    <property type="match status" value="1"/>
</dbReference>
<feature type="domain" description="THAP-type" evidence="8">
    <location>
        <begin position="1"/>
        <end position="96"/>
    </location>
</feature>
<evidence type="ECO:0000313" key="9">
    <source>
        <dbReference type="EMBL" id="KAK2891298.1"/>
    </source>
</evidence>
<evidence type="ECO:0000256" key="3">
    <source>
        <dbReference type="ARBA" id="ARBA00022833"/>
    </source>
</evidence>
<dbReference type="InterPro" id="IPR038441">
    <property type="entry name" value="THAP_Znf_sf"/>
</dbReference>
<keyword evidence="6" id="KW-0805">Transcription regulation</keyword>